<protein>
    <recommendedName>
        <fullName evidence="4">Tetratricopeptide repeat protein</fullName>
    </recommendedName>
</protein>
<organism evidence="2 3">
    <name type="scientific">Marinibactrum halimedae</name>
    <dbReference type="NCBI Taxonomy" id="1444977"/>
    <lineage>
        <taxon>Bacteria</taxon>
        <taxon>Pseudomonadati</taxon>
        <taxon>Pseudomonadota</taxon>
        <taxon>Gammaproteobacteria</taxon>
        <taxon>Cellvibrionales</taxon>
        <taxon>Cellvibrionaceae</taxon>
        <taxon>Marinibactrum</taxon>
    </lineage>
</organism>
<dbReference type="Proteomes" id="UP001156870">
    <property type="component" value="Unassembled WGS sequence"/>
</dbReference>
<dbReference type="InterPro" id="IPR019734">
    <property type="entry name" value="TPR_rpt"/>
</dbReference>
<proteinExistence type="predicted"/>
<accession>A0AA37T1K9</accession>
<evidence type="ECO:0008006" key="4">
    <source>
        <dbReference type="Google" id="ProtNLM"/>
    </source>
</evidence>
<dbReference type="SUPFAM" id="SSF48452">
    <property type="entry name" value="TPR-like"/>
    <property type="match status" value="1"/>
</dbReference>
<dbReference type="PROSITE" id="PS50005">
    <property type="entry name" value="TPR"/>
    <property type="match status" value="1"/>
</dbReference>
<comment type="caution">
    <text evidence="2">The sequence shown here is derived from an EMBL/GenBank/DDBJ whole genome shotgun (WGS) entry which is preliminary data.</text>
</comment>
<dbReference type="EMBL" id="BSPD01000002">
    <property type="protein sequence ID" value="GLS24384.1"/>
    <property type="molecule type" value="Genomic_DNA"/>
</dbReference>
<dbReference type="InterPro" id="IPR011990">
    <property type="entry name" value="TPR-like_helical_dom_sf"/>
</dbReference>
<reference evidence="2 3" key="1">
    <citation type="journal article" date="2014" name="Int. J. Syst. Evol. Microbiol.">
        <title>Complete genome sequence of Corynebacterium casei LMG S-19264T (=DSM 44701T), isolated from a smear-ripened cheese.</title>
        <authorList>
            <consortium name="US DOE Joint Genome Institute (JGI-PGF)"/>
            <person name="Walter F."/>
            <person name="Albersmeier A."/>
            <person name="Kalinowski J."/>
            <person name="Ruckert C."/>
        </authorList>
    </citation>
    <scope>NUCLEOTIDE SEQUENCE [LARGE SCALE GENOMIC DNA]</scope>
    <source>
        <strain evidence="2 3">NBRC 110095</strain>
    </source>
</reference>
<name>A0AA37T1K9_9GAMM</name>
<evidence type="ECO:0000256" key="1">
    <source>
        <dbReference type="PROSITE-ProRule" id="PRU00339"/>
    </source>
</evidence>
<feature type="repeat" description="TPR" evidence="1">
    <location>
        <begin position="37"/>
        <end position="70"/>
    </location>
</feature>
<keyword evidence="1" id="KW-0802">TPR repeat</keyword>
<dbReference type="SMART" id="SM00028">
    <property type="entry name" value="TPR"/>
    <property type="match status" value="2"/>
</dbReference>
<gene>
    <name evidence="2" type="ORF">GCM10007877_00950</name>
</gene>
<dbReference type="Pfam" id="PF13432">
    <property type="entry name" value="TPR_16"/>
    <property type="match status" value="1"/>
</dbReference>
<keyword evidence="3" id="KW-1185">Reference proteome</keyword>
<evidence type="ECO:0000313" key="2">
    <source>
        <dbReference type="EMBL" id="GLS24384.1"/>
    </source>
</evidence>
<sequence>MELKILIEEADRFYKLGLLSDAEGKYRKIIEKYPDYYEAWLKMGNIFIRTDQLDAAVLAYETCTAQAPEDVRCWNNLALARVKQGVHTLDNGKSKVLVGTQAYMDLDEFQVKLIKILSSE</sequence>
<dbReference type="AlphaFoldDB" id="A0AA37T1K9"/>
<dbReference type="Gene3D" id="1.25.40.10">
    <property type="entry name" value="Tetratricopeptide repeat domain"/>
    <property type="match status" value="1"/>
</dbReference>
<evidence type="ECO:0000313" key="3">
    <source>
        <dbReference type="Proteomes" id="UP001156870"/>
    </source>
</evidence>